<dbReference type="Gene3D" id="3.30.1330.60">
    <property type="entry name" value="OmpA-like domain"/>
    <property type="match status" value="1"/>
</dbReference>
<dbReference type="CDD" id="cd07185">
    <property type="entry name" value="OmpA_C-like"/>
    <property type="match status" value="1"/>
</dbReference>
<evidence type="ECO:0000313" key="5">
    <source>
        <dbReference type="Proteomes" id="UP000255125"/>
    </source>
</evidence>
<dbReference type="Pfam" id="PF00691">
    <property type="entry name" value="OmpA"/>
    <property type="match status" value="1"/>
</dbReference>
<dbReference type="Proteomes" id="UP000255125">
    <property type="component" value="Unassembled WGS sequence"/>
</dbReference>
<dbReference type="GO" id="GO:0016020">
    <property type="term" value="C:membrane"/>
    <property type="evidence" value="ECO:0007669"/>
    <property type="project" value="UniProtKB-UniRule"/>
</dbReference>
<dbReference type="PROSITE" id="PS51123">
    <property type="entry name" value="OMPA_2"/>
    <property type="match status" value="1"/>
</dbReference>
<evidence type="ECO:0000259" key="3">
    <source>
        <dbReference type="PROSITE" id="PS51123"/>
    </source>
</evidence>
<feature type="domain" description="OmpA-like" evidence="3">
    <location>
        <begin position="89"/>
        <end position="223"/>
    </location>
</feature>
<keyword evidence="1 2" id="KW-0472">Membrane</keyword>
<accession>A0A379IGF6</accession>
<sequence length="229" mass="24996">MKDKPNEWVSISDLMAGVMAVVMLMLVVSVLQNKAAEAAMTVEKQQMEAARQEERSKGDAAQRASLSKLLAAMQSDLQRTGETDLVDIDIQNRRLTLPDNAFARGSACITPAAKGALTLLSARVATFIQDYRQGQVLVEGHTDNLPVSRPVTDYERFCTVYDDNYTLSAARAREARKLLIQALEPQQALRVVVAGYGDSRPKPGVDPASALNRRVEVQLVVATQLPTAN</sequence>
<dbReference type="EMBL" id="UGUS01000002">
    <property type="protein sequence ID" value="SUD31816.1"/>
    <property type="molecule type" value="Genomic_DNA"/>
</dbReference>
<gene>
    <name evidence="4" type="primary">motB_3</name>
    <name evidence="4" type="ORF">NCTC10392_03754</name>
</gene>
<dbReference type="PANTHER" id="PTHR30329:SF21">
    <property type="entry name" value="LIPOPROTEIN YIAD-RELATED"/>
    <property type="match status" value="1"/>
</dbReference>
<name>A0A379IGF6_PSEFL</name>
<dbReference type="RefSeq" id="WP_115284311.1">
    <property type="nucleotide sequence ID" value="NZ_UGUS01000002.1"/>
</dbReference>
<dbReference type="InterPro" id="IPR006665">
    <property type="entry name" value="OmpA-like"/>
</dbReference>
<evidence type="ECO:0000256" key="2">
    <source>
        <dbReference type="SAM" id="Phobius"/>
    </source>
</evidence>
<reference evidence="4 5" key="1">
    <citation type="submission" date="2018-06" db="EMBL/GenBank/DDBJ databases">
        <authorList>
            <consortium name="Pathogen Informatics"/>
            <person name="Doyle S."/>
        </authorList>
    </citation>
    <scope>NUCLEOTIDE SEQUENCE [LARGE SCALE GENOMIC DNA]</scope>
    <source>
        <strain evidence="4 5">NCTC10392</strain>
    </source>
</reference>
<evidence type="ECO:0000313" key="4">
    <source>
        <dbReference type="EMBL" id="SUD31816.1"/>
    </source>
</evidence>
<feature type="transmembrane region" description="Helical" evidence="2">
    <location>
        <begin position="14"/>
        <end position="31"/>
    </location>
</feature>
<dbReference type="OrthoDB" id="9815217at2"/>
<protein>
    <submittedName>
        <fullName evidence="4">OmpA/MotB</fullName>
    </submittedName>
</protein>
<keyword evidence="2" id="KW-1133">Transmembrane helix</keyword>
<proteinExistence type="predicted"/>
<evidence type="ECO:0000256" key="1">
    <source>
        <dbReference type="PROSITE-ProRule" id="PRU00473"/>
    </source>
</evidence>
<dbReference type="InterPro" id="IPR036737">
    <property type="entry name" value="OmpA-like_sf"/>
</dbReference>
<organism evidence="4 5">
    <name type="scientific">Pseudomonas fluorescens</name>
    <dbReference type="NCBI Taxonomy" id="294"/>
    <lineage>
        <taxon>Bacteria</taxon>
        <taxon>Pseudomonadati</taxon>
        <taxon>Pseudomonadota</taxon>
        <taxon>Gammaproteobacteria</taxon>
        <taxon>Pseudomonadales</taxon>
        <taxon>Pseudomonadaceae</taxon>
        <taxon>Pseudomonas</taxon>
    </lineage>
</organism>
<dbReference type="SUPFAM" id="SSF103088">
    <property type="entry name" value="OmpA-like"/>
    <property type="match status" value="1"/>
</dbReference>
<dbReference type="PANTHER" id="PTHR30329">
    <property type="entry name" value="STATOR ELEMENT OF FLAGELLAR MOTOR COMPLEX"/>
    <property type="match status" value="1"/>
</dbReference>
<keyword evidence="2" id="KW-0812">Transmembrane</keyword>
<dbReference type="AlphaFoldDB" id="A0A379IGF6"/>
<dbReference type="InterPro" id="IPR050330">
    <property type="entry name" value="Bact_OuterMem_StrucFunc"/>
</dbReference>